<dbReference type="Proteomes" id="UP001470809">
    <property type="component" value="Chromosome"/>
</dbReference>
<name>A0AAN0NJ91_9RHOB</name>
<reference evidence="2" key="1">
    <citation type="submission" date="2024-04" db="EMBL/GenBank/DDBJ databases">
        <title>Phylogenomic analyses of a clade within the roseobacter group suggest taxonomic reassignments of species of the genera Aestuariivita, Citreicella, Loktanella, Nautella, Pelagibaca, Ruegeria, Thalassobius, Thiobacimonas and Tropicibacter, and the proposal o.</title>
        <authorList>
            <person name="Jeon C.O."/>
        </authorList>
    </citation>
    <scope>NUCLEOTIDE SEQUENCE [LARGE SCALE GENOMIC DNA]</scope>
    <source>
        <strain evidence="2">SS1-5</strain>
    </source>
</reference>
<dbReference type="EMBL" id="CP151767">
    <property type="protein sequence ID" value="WZU65970.2"/>
    <property type="molecule type" value="Genomic_DNA"/>
</dbReference>
<dbReference type="KEGG" id="yrh:AABB31_12795"/>
<gene>
    <name evidence="1" type="ORF">AABB31_12795</name>
</gene>
<proteinExistence type="predicted"/>
<sequence>MRYLLTSVLILALAACTGSRVVSRQDAWTGFQQSYTSEYEIFSDRKAIMVVRPIMISRDGVQAFGVLTNIRRRVANGPIVETMTSRGVPLQYERHDRLLTHCIDGCQRAEVGIIKLTPAAFRLAARTGLPIRVQGRRGRYEGTVPGWLFQRVLAGAQ</sequence>
<accession>A0AAN0NJ91</accession>
<dbReference type="PROSITE" id="PS51257">
    <property type="entry name" value="PROKAR_LIPOPROTEIN"/>
    <property type="match status" value="1"/>
</dbReference>
<dbReference type="AlphaFoldDB" id="A0AAN0NJ91"/>
<protein>
    <submittedName>
        <fullName evidence="1">Uncharacterized protein</fullName>
    </submittedName>
</protein>
<evidence type="ECO:0000313" key="2">
    <source>
        <dbReference type="Proteomes" id="UP001470809"/>
    </source>
</evidence>
<keyword evidence="2" id="KW-1185">Reference proteome</keyword>
<evidence type="ECO:0000313" key="1">
    <source>
        <dbReference type="EMBL" id="WZU65970.2"/>
    </source>
</evidence>
<organism evidence="1 2">
    <name type="scientific">Yoonia rhodophyticola</name>
    <dbReference type="NCBI Taxonomy" id="3137370"/>
    <lineage>
        <taxon>Bacteria</taxon>
        <taxon>Pseudomonadati</taxon>
        <taxon>Pseudomonadota</taxon>
        <taxon>Alphaproteobacteria</taxon>
        <taxon>Rhodobacterales</taxon>
        <taxon>Paracoccaceae</taxon>
        <taxon>Yoonia</taxon>
    </lineage>
</organism>
<reference evidence="1 2" key="2">
    <citation type="submission" date="2024-08" db="EMBL/GenBank/DDBJ databases">
        <title>Phylogenomic analyses of a clade within the roseobacter group suggest taxonomic reassignments of species of the genera Aestuariivita, Citreicella, Loktanella, Nautella, Pelagibaca, Ruegeria, Thalassobius, Thiobacimonas and Tropicibacter, and the proposal o.</title>
        <authorList>
            <person name="Jeon C.O."/>
        </authorList>
    </citation>
    <scope>NUCLEOTIDE SEQUENCE [LARGE SCALE GENOMIC DNA]</scope>
    <source>
        <strain evidence="1 2">SS1-5</strain>
    </source>
</reference>
<dbReference type="RefSeq" id="WP_373635547.1">
    <property type="nucleotide sequence ID" value="NZ_CP151767.2"/>
</dbReference>